<gene>
    <name evidence="2" type="primary">LOC26532025</name>
</gene>
<organism evidence="1 2">
    <name type="scientific">Drosophila pseudoobscura pseudoobscura</name>
    <name type="common">Fruit fly</name>
    <dbReference type="NCBI Taxonomy" id="46245"/>
    <lineage>
        <taxon>Eukaryota</taxon>
        <taxon>Metazoa</taxon>
        <taxon>Ecdysozoa</taxon>
        <taxon>Arthropoda</taxon>
        <taxon>Hexapoda</taxon>
        <taxon>Insecta</taxon>
        <taxon>Pterygota</taxon>
        <taxon>Neoptera</taxon>
        <taxon>Endopterygota</taxon>
        <taxon>Diptera</taxon>
        <taxon>Brachycera</taxon>
        <taxon>Muscomorpha</taxon>
        <taxon>Ephydroidea</taxon>
        <taxon>Drosophilidae</taxon>
        <taxon>Drosophila</taxon>
        <taxon>Sophophora</taxon>
    </lineage>
</organism>
<evidence type="ECO:0000313" key="1">
    <source>
        <dbReference type="Proteomes" id="UP000001819"/>
    </source>
</evidence>
<proteinExistence type="predicted"/>
<dbReference type="AlphaFoldDB" id="A0A6I8VMY7"/>
<dbReference type="Proteomes" id="UP000001819">
    <property type="component" value="Chromosome 4"/>
</dbReference>
<dbReference type="KEGG" id="dpo:26532025"/>
<dbReference type="InParanoid" id="A0A6I8VMY7"/>
<reference evidence="2" key="1">
    <citation type="submission" date="2025-08" db="UniProtKB">
        <authorList>
            <consortium name="RefSeq"/>
        </authorList>
    </citation>
    <scope>IDENTIFICATION</scope>
    <source>
        <strain evidence="2">MV-25-SWS-2005</strain>
        <tissue evidence="2">Whole body</tissue>
    </source>
</reference>
<accession>A0A6I8VMY7</accession>
<dbReference type="RefSeq" id="XP_015044398.2">
    <property type="nucleotide sequence ID" value="XM_015188912.2"/>
</dbReference>
<evidence type="ECO:0000313" key="2">
    <source>
        <dbReference type="RefSeq" id="XP_015044398.2"/>
    </source>
</evidence>
<protein>
    <submittedName>
        <fullName evidence="2">Uncharacterized protein</fullName>
    </submittedName>
</protein>
<keyword evidence="1" id="KW-1185">Reference proteome</keyword>
<name>A0A6I8VMY7_DROPS</name>
<sequence>MRSMTAAPVTGATSPCATRDMIQGARGSVLLPGRPLGPSTAIALPSTPCCFLRLSSPLAVGTFSAVYAAVALRPLGRSKGCVPGWTVTGCLAAGHSYDAAASSISRPCPCSAGT</sequence>